<dbReference type="EMBL" id="CP002995">
    <property type="protein sequence ID" value="AEM88597.1"/>
    <property type="molecule type" value="Genomic_DNA"/>
</dbReference>
<evidence type="ECO:0000256" key="1">
    <source>
        <dbReference type="SAM" id="MobiDB-lite"/>
    </source>
</evidence>
<keyword evidence="4" id="KW-1185">Reference proteome</keyword>
<feature type="compositionally biased region" description="Low complexity" evidence="1">
    <location>
        <begin position="170"/>
        <end position="189"/>
    </location>
</feature>
<protein>
    <submittedName>
        <fullName evidence="3">Uncharacterized protein</fullName>
    </submittedName>
</protein>
<sequence>MEAANLASIAMQMISGLATSAGTSVGTAAGEEVSRLVRDRLRGSQEGRAALTQLDQEPGSPEAESQVRTILTRALADDPDFATRLETAATQNTLHAGRDMTVQTVSVSSSTVKGTINIGPLTITKSRGAYLALGAAVIALALLLALGTYGAVQVISINNSPSTPSPDPTTTPATPSTGSTTTPQAGSGPKLEPITTRNAAKAVMPDQSVLPAGWSAAGEPDVVTASEAKYPVDPDDPPLEGGIELTGPDYGITLQMDFFETAASASNRFNRYDIIAGWEIDQHSESLAMPKIGDDSMAFIDYTPSDHVAGMVAAARIGTITCQVAATDTVHPADHADEVFAFTRMCIQRAKQGQQRRTPEASWKPAPSHGHRLPCLGAGAGKGSRLVAGVVADPHRQCLEGADSLALMRR</sequence>
<dbReference type="HOGENOM" id="CLU_670694_0_0_11"/>
<keyword evidence="2" id="KW-0812">Transmembrane</keyword>
<feature type="region of interest" description="Disordered" evidence="1">
    <location>
        <begin position="351"/>
        <end position="370"/>
    </location>
</feature>
<dbReference type="AlphaFoldDB" id="G2PH23"/>
<evidence type="ECO:0000313" key="4">
    <source>
        <dbReference type="Proteomes" id="UP000008703"/>
    </source>
</evidence>
<name>G2PH23_STRV4</name>
<evidence type="ECO:0000313" key="3">
    <source>
        <dbReference type="EMBL" id="AEM88597.1"/>
    </source>
</evidence>
<gene>
    <name evidence="3" type="ORF">Strvi_9326</name>
</gene>
<keyword evidence="2" id="KW-1133">Transmembrane helix</keyword>
<evidence type="ECO:0000256" key="2">
    <source>
        <dbReference type="SAM" id="Phobius"/>
    </source>
</evidence>
<feature type="transmembrane region" description="Helical" evidence="2">
    <location>
        <begin position="130"/>
        <end position="152"/>
    </location>
</feature>
<dbReference type="Proteomes" id="UP000008703">
    <property type="component" value="Plasmid pSTRVI01"/>
</dbReference>
<feature type="region of interest" description="Disordered" evidence="1">
    <location>
        <begin position="159"/>
        <end position="192"/>
    </location>
</feature>
<organism evidence="3 4">
    <name type="scientific">Streptomyces violaceusniger (strain Tu 4113)</name>
    <dbReference type="NCBI Taxonomy" id="653045"/>
    <lineage>
        <taxon>Bacteria</taxon>
        <taxon>Bacillati</taxon>
        <taxon>Actinomycetota</taxon>
        <taxon>Actinomycetes</taxon>
        <taxon>Kitasatosporales</taxon>
        <taxon>Streptomycetaceae</taxon>
        <taxon>Streptomyces</taxon>
        <taxon>Streptomyces violaceusniger group</taxon>
    </lineage>
</organism>
<dbReference type="RefSeq" id="WP_014043532.1">
    <property type="nucleotide sequence ID" value="NC_015951.1"/>
</dbReference>
<accession>G2PH23</accession>
<keyword evidence="3" id="KW-0614">Plasmid</keyword>
<geneLocation type="plasmid" evidence="3 4">
    <name>pSTRVI01</name>
</geneLocation>
<reference evidence="3" key="1">
    <citation type="submission" date="2011-08" db="EMBL/GenBank/DDBJ databases">
        <title>Complete sequence of plasmid 1 of Streptomyces violaceusniger Tu 4113.</title>
        <authorList>
            <consortium name="US DOE Joint Genome Institute"/>
            <person name="Lucas S."/>
            <person name="Han J."/>
            <person name="Lapidus A."/>
            <person name="Cheng J.-F."/>
            <person name="Goodwin L."/>
            <person name="Pitluck S."/>
            <person name="Peters L."/>
            <person name="Ivanova N."/>
            <person name="Daligault H."/>
            <person name="Detter J.C."/>
            <person name="Han C."/>
            <person name="Tapia R."/>
            <person name="Land M."/>
            <person name="Hauser L."/>
            <person name="Kyrpides N."/>
            <person name="Ivanova N."/>
            <person name="Pagani I."/>
            <person name="Hagen A."/>
            <person name="Katz L."/>
            <person name="Fiedler H.-P."/>
            <person name="Keasling J."/>
            <person name="Fortman J."/>
            <person name="Woyke T."/>
        </authorList>
    </citation>
    <scope>NUCLEOTIDE SEQUENCE [LARGE SCALE GENOMIC DNA]</scope>
    <source>
        <strain evidence="3">Tu 4113</strain>
        <plasmid evidence="3">pSTRVI01</plasmid>
    </source>
</reference>
<keyword evidence="2" id="KW-0472">Membrane</keyword>
<proteinExistence type="predicted"/>
<dbReference type="KEGG" id="svl:Strvi_9326"/>